<dbReference type="PROSITE" id="PS00138">
    <property type="entry name" value="SUBTILASE_SER"/>
    <property type="match status" value="1"/>
</dbReference>
<protein>
    <submittedName>
        <fullName evidence="9">Subtilisin-like serine protease</fullName>
    </submittedName>
</protein>
<keyword evidence="3 5" id="KW-0378">Hydrolase</keyword>
<evidence type="ECO:0000256" key="6">
    <source>
        <dbReference type="SAM" id="SignalP"/>
    </source>
</evidence>
<dbReference type="HOGENOM" id="CLU_011263_1_7_10"/>
<evidence type="ECO:0000313" key="9">
    <source>
        <dbReference type="EMBL" id="AGA79264.1"/>
    </source>
</evidence>
<gene>
    <name evidence="9" type="ordered locus">Echvi_3026</name>
</gene>
<dbReference type="PATRIC" id="fig|926556.3.peg.3196"/>
<dbReference type="EMBL" id="CP003346">
    <property type="protein sequence ID" value="AGA79264.1"/>
    <property type="molecule type" value="Genomic_DNA"/>
</dbReference>
<dbReference type="PROSITE" id="PS00137">
    <property type="entry name" value="SUBTILASE_HIS"/>
    <property type="match status" value="1"/>
</dbReference>
<dbReference type="Pfam" id="PF05922">
    <property type="entry name" value="Inhibitor_I9"/>
    <property type="match status" value="1"/>
</dbReference>
<evidence type="ECO:0000256" key="1">
    <source>
        <dbReference type="ARBA" id="ARBA00011073"/>
    </source>
</evidence>
<dbReference type="SUPFAM" id="SSF52743">
    <property type="entry name" value="Subtilisin-like"/>
    <property type="match status" value="1"/>
</dbReference>
<comment type="similarity">
    <text evidence="1 5">Belongs to the peptidase S8 family.</text>
</comment>
<dbReference type="Pfam" id="PF00082">
    <property type="entry name" value="Peptidase_S8"/>
    <property type="match status" value="1"/>
</dbReference>
<evidence type="ECO:0000259" key="7">
    <source>
        <dbReference type="Pfam" id="PF00082"/>
    </source>
</evidence>
<dbReference type="InterPro" id="IPR050131">
    <property type="entry name" value="Peptidase_S8_subtilisin-like"/>
</dbReference>
<dbReference type="PROSITE" id="PS51892">
    <property type="entry name" value="SUBTILASE"/>
    <property type="match status" value="1"/>
</dbReference>
<keyword evidence="6" id="KW-0732">Signal</keyword>
<dbReference type="Proteomes" id="UP000010796">
    <property type="component" value="Chromosome"/>
</dbReference>
<evidence type="ECO:0000256" key="4">
    <source>
        <dbReference type="ARBA" id="ARBA00022825"/>
    </source>
</evidence>
<dbReference type="PRINTS" id="PR00723">
    <property type="entry name" value="SUBTILISIN"/>
</dbReference>
<dbReference type="Gene3D" id="3.30.70.80">
    <property type="entry name" value="Peptidase S8 propeptide/proteinase inhibitor I9"/>
    <property type="match status" value="1"/>
</dbReference>
<dbReference type="InterPro" id="IPR023828">
    <property type="entry name" value="Peptidase_S8_Ser-AS"/>
</dbReference>
<dbReference type="InterPro" id="IPR037045">
    <property type="entry name" value="S8pro/Inhibitor_I9_sf"/>
</dbReference>
<evidence type="ECO:0000256" key="5">
    <source>
        <dbReference type="PROSITE-ProRule" id="PRU01240"/>
    </source>
</evidence>
<feature type="signal peptide" evidence="6">
    <location>
        <begin position="1"/>
        <end position="21"/>
    </location>
</feature>
<dbReference type="InterPro" id="IPR010259">
    <property type="entry name" value="S8pro/Inhibitor_I9"/>
</dbReference>
<feature type="active site" description="Charge relay system" evidence="5">
    <location>
        <position position="373"/>
    </location>
</feature>
<feature type="domain" description="Peptidase S8/S53" evidence="7">
    <location>
        <begin position="173"/>
        <end position="383"/>
    </location>
</feature>
<name>L0FZA7_ECHVK</name>
<keyword evidence="10" id="KW-1185">Reference proteome</keyword>
<dbReference type="KEGG" id="evi:Echvi_3026"/>
<dbReference type="InterPro" id="IPR022398">
    <property type="entry name" value="Peptidase_S8_His-AS"/>
</dbReference>
<feature type="domain" description="Inhibitor I9" evidence="8">
    <location>
        <begin position="46"/>
        <end position="126"/>
    </location>
</feature>
<dbReference type="GO" id="GO:0006508">
    <property type="term" value="P:proteolysis"/>
    <property type="evidence" value="ECO:0007669"/>
    <property type="project" value="UniProtKB-KW"/>
</dbReference>
<dbReference type="InterPro" id="IPR015500">
    <property type="entry name" value="Peptidase_S8_subtilisin-rel"/>
</dbReference>
<organism evidence="9 10">
    <name type="scientific">Echinicola vietnamensis (strain DSM 17526 / LMG 23754 / KMM 6221)</name>
    <dbReference type="NCBI Taxonomy" id="926556"/>
    <lineage>
        <taxon>Bacteria</taxon>
        <taxon>Pseudomonadati</taxon>
        <taxon>Bacteroidota</taxon>
        <taxon>Cytophagia</taxon>
        <taxon>Cytophagales</taxon>
        <taxon>Cyclobacteriaceae</taxon>
        <taxon>Echinicola</taxon>
    </lineage>
</organism>
<dbReference type="eggNOG" id="COG1404">
    <property type="taxonomic scope" value="Bacteria"/>
</dbReference>
<feature type="chain" id="PRO_5003942105" evidence="6">
    <location>
        <begin position="22"/>
        <end position="411"/>
    </location>
</feature>
<sequence>MKRALIRGFLALLLLAGWSCHEELPSPDLLSKDDLVGHVTPVLGNRYIVVISDEVVSAKSNSSVQSSRLLDEKSLREAIADFSIAETQIVHLYSEGFFGFTAYLSKEDAERLRRDRRIIRVEQDVSISFPDINGIADPGARTAPVNILNKTHGDLIPAGVKRVGGPVEYKGKQVVYIVDCGIDLGNKELNVNVSRGFNGIYDGDDSKSLQDLLGHGTHVAGIIGAKMDGEGIAGVAAGATVVPIKILDKNGNGTYSGVLAALDHILKDGCKGDVVNMSVTGPPTPTLEALIIKAAEKGIHFVFAAGNNSDHANNYSPGRLNGKYFTTVSAMDENDVFATFSNYGNPPIDWCAPGVGILSTWIKGQYNFRNGTSYAAPHVAGLILLGGPVKDGLVKDDPDGECDPIAVHKCP</sequence>
<accession>L0FZA7</accession>
<evidence type="ECO:0000259" key="8">
    <source>
        <dbReference type="Pfam" id="PF05922"/>
    </source>
</evidence>
<dbReference type="InterPro" id="IPR000209">
    <property type="entry name" value="Peptidase_S8/S53_dom"/>
</dbReference>
<evidence type="ECO:0000256" key="3">
    <source>
        <dbReference type="ARBA" id="ARBA00022801"/>
    </source>
</evidence>
<dbReference type="PANTHER" id="PTHR43806">
    <property type="entry name" value="PEPTIDASE S8"/>
    <property type="match status" value="1"/>
</dbReference>
<dbReference type="InterPro" id="IPR036852">
    <property type="entry name" value="Peptidase_S8/S53_dom_sf"/>
</dbReference>
<dbReference type="STRING" id="926556.Echvi_3026"/>
<evidence type="ECO:0000256" key="2">
    <source>
        <dbReference type="ARBA" id="ARBA00022670"/>
    </source>
</evidence>
<dbReference type="SUPFAM" id="SSF54897">
    <property type="entry name" value="Protease propeptides/inhibitors"/>
    <property type="match status" value="1"/>
</dbReference>
<dbReference type="GO" id="GO:0004252">
    <property type="term" value="F:serine-type endopeptidase activity"/>
    <property type="evidence" value="ECO:0007669"/>
    <property type="project" value="UniProtKB-UniRule"/>
</dbReference>
<feature type="active site" description="Charge relay system" evidence="5">
    <location>
        <position position="179"/>
    </location>
</feature>
<reference evidence="10" key="1">
    <citation type="submission" date="2012-02" db="EMBL/GenBank/DDBJ databases">
        <title>The complete genome of Echinicola vietnamensis DSM 17526.</title>
        <authorList>
            <person name="Lucas S."/>
            <person name="Copeland A."/>
            <person name="Lapidus A."/>
            <person name="Glavina del Rio T."/>
            <person name="Dalin E."/>
            <person name="Tice H."/>
            <person name="Bruce D."/>
            <person name="Goodwin L."/>
            <person name="Pitluck S."/>
            <person name="Peters L."/>
            <person name="Ovchinnikova G."/>
            <person name="Teshima H."/>
            <person name="Kyrpides N."/>
            <person name="Mavromatis K."/>
            <person name="Ivanova N."/>
            <person name="Brettin T."/>
            <person name="Detter J.C."/>
            <person name="Han C."/>
            <person name="Larimer F."/>
            <person name="Land M."/>
            <person name="Hauser L."/>
            <person name="Markowitz V."/>
            <person name="Cheng J.-F."/>
            <person name="Hugenholtz P."/>
            <person name="Woyke T."/>
            <person name="Wu D."/>
            <person name="Brambilla E."/>
            <person name="Klenk H.-P."/>
            <person name="Eisen J.A."/>
        </authorList>
    </citation>
    <scope>NUCLEOTIDE SEQUENCE [LARGE SCALE GENOMIC DNA]</scope>
    <source>
        <strain evidence="10">DSM 17526 / LMG 23754 / KMM 6221</strain>
    </source>
</reference>
<dbReference type="GO" id="GO:0005615">
    <property type="term" value="C:extracellular space"/>
    <property type="evidence" value="ECO:0007669"/>
    <property type="project" value="TreeGrafter"/>
</dbReference>
<dbReference type="OrthoDB" id="9798386at2"/>
<feature type="active site" description="Charge relay system" evidence="5">
    <location>
        <position position="215"/>
    </location>
</feature>
<keyword evidence="2 5" id="KW-0645">Protease</keyword>
<proteinExistence type="inferred from homology"/>
<evidence type="ECO:0000313" key="10">
    <source>
        <dbReference type="Proteomes" id="UP000010796"/>
    </source>
</evidence>
<dbReference type="Gene3D" id="3.40.50.200">
    <property type="entry name" value="Peptidase S8/S53 domain"/>
    <property type="match status" value="1"/>
</dbReference>
<dbReference type="AlphaFoldDB" id="L0FZA7"/>
<dbReference type="RefSeq" id="WP_015266816.1">
    <property type="nucleotide sequence ID" value="NC_019904.1"/>
</dbReference>
<dbReference type="PANTHER" id="PTHR43806:SF66">
    <property type="entry name" value="SERIN ENDOPEPTIDASE"/>
    <property type="match status" value="1"/>
</dbReference>
<keyword evidence="4 5" id="KW-0720">Serine protease</keyword>